<feature type="region of interest" description="Disordered" evidence="2">
    <location>
        <begin position="218"/>
        <end position="257"/>
    </location>
</feature>
<proteinExistence type="predicted"/>
<feature type="non-terminal residue" evidence="4">
    <location>
        <position position="1"/>
    </location>
</feature>
<keyword evidence="5" id="KW-1185">Reference proteome</keyword>
<dbReference type="AlphaFoldDB" id="A0A964FHE0"/>
<evidence type="ECO:0000256" key="1">
    <source>
        <dbReference type="SAM" id="Coils"/>
    </source>
</evidence>
<dbReference type="InterPro" id="IPR006171">
    <property type="entry name" value="TOPRIM_dom"/>
</dbReference>
<evidence type="ECO:0000313" key="5">
    <source>
        <dbReference type="Proteomes" id="UP000729733"/>
    </source>
</evidence>
<feature type="compositionally biased region" description="Low complexity" evidence="2">
    <location>
        <begin position="239"/>
        <end position="251"/>
    </location>
</feature>
<evidence type="ECO:0000256" key="2">
    <source>
        <dbReference type="SAM" id="MobiDB-lite"/>
    </source>
</evidence>
<dbReference type="Gene3D" id="3.40.1360.10">
    <property type="match status" value="1"/>
</dbReference>
<feature type="region of interest" description="Disordered" evidence="2">
    <location>
        <begin position="322"/>
        <end position="386"/>
    </location>
</feature>
<dbReference type="Pfam" id="PF13154">
    <property type="entry name" value="DUF3991"/>
    <property type="match status" value="1"/>
</dbReference>
<dbReference type="EMBL" id="JADWDC010000136">
    <property type="protein sequence ID" value="MCC0179905.1"/>
    <property type="molecule type" value="Genomic_DNA"/>
</dbReference>
<comment type="caution">
    <text evidence="4">The sequence shown here is derived from an EMBL/GenBank/DDBJ whole genome shotgun (WGS) entry which is preliminary data.</text>
</comment>
<feature type="compositionally biased region" description="Basic and acidic residues" evidence="2">
    <location>
        <begin position="224"/>
        <end position="233"/>
    </location>
</feature>
<dbReference type="PROSITE" id="PS50880">
    <property type="entry name" value="TOPRIM"/>
    <property type="match status" value="1"/>
</dbReference>
<evidence type="ECO:0000313" key="4">
    <source>
        <dbReference type="EMBL" id="MCC0179905.1"/>
    </source>
</evidence>
<dbReference type="Pfam" id="PF13155">
    <property type="entry name" value="Toprim_2"/>
    <property type="match status" value="1"/>
</dbReference>
<evidence type="ECO:0000259" key="3">
    <source>
        <dbReference type="PROSITE" id="PS50880"/>
    </source>
</evidence>
<keyword evidence="1" id="KW-0175">Coiled coil</keyword>
<dbReference type="InterPro" id="IPR025054">
    <property type="entry name" value="DUF3991"/>
</dbReference>
<protein>
    <submittedName>
        <fullName evidence="4">Toprim domain-containing protein</fullName>
    </submittedName>
</protein>
<sequence>EVIRGNPELTTQLIDGLDFQYKYNSGVLSFAVEDAPTEKDQQAIIDSFEEYAFAGIKQDSYNTLWVRHTHTGSDRVELHFVTPKVELDTGKSLNIAPPGWHGYFKPWQTYWNIKEDWARPDDLSRKRIYEPGYQALIDAEKQRAGMLAAPDPKQQLTDYITQRIEAGLVTNRDDIIQSFAEIGLEIPRQGKNYLTVVDPETNNRYRLKGGIYEASWRLGGQSQEEDRSREQTPGRDGTGRTTGTTATTQDPQQKDLDQLQSRIRELAESRASYHISRYGGEPPSLQKILEPTMDLAVDYSRESLSGYLGRKLGADRILVDANYPETNPTRQDRSRDITTTRNSQSSQEPNEGNKDWRNQQRNIHHPTLEPTTNPRLDVPGSTLPETRVRVNHERTRESTEAILSTASQGVQRTNNQSVQQIRTGHEAVREAEQTASESSQRLERTSIELNQLHQRIYSNIERGRRALDLKRKEELERFKTQINLVEYAQSFGYQYISQKSSQNSAVLAHDNGDKIIVATDTDGHGVYFSVKDEIDNGTIIDFVQNRSSVGLSEVRKELKNWNDRPRTQPAKFTPRDKPQPISKDRLKIIKAASNFKVVQSHPYLEKRGIDQSILKSDRFIGTVATDRDGNAIFPHYDSNGMTGFTAKNENYTGFSKGGTKALWRSKPQESDRRLVIVESAIDAMSYHQLFKDKNPHTRYISTGGTISSSQLELVKTAMADMTKIGGQIVIATDNDRAGNKLAQTLTVEAPSKSQISRELPQQGKDWNEILQHTKQQEIDRNTQDRGWGWSRDI</sequence>
<dbReference type="SUPFAM" id="SSF56731">
    <property type="entry name" value="DNA primase core"/>
    <property type="match status" value="1"/>
</dbReference>
<organism evidence="4 5">
    <name type="scientific">Waterburya agarophytonicola KI4</name>
    <dbReference type="NCBI Taxonomy" id="2874699"/>
    <lineage>
        <taxon>Bacteria</taxon>
        <taxon>Bacillati</taxon>
        <taxon>Cyanobacteriota</taxon>
        <taxon>Cyanophyceae</taxon>
        <taxon>Pleurocapsales</taxon>
        <taxon>Hyellaceae</taxon>
        <taxon>Waterburya</taxon>
        <taxon>Waterburya agarophytonicola</taxon>
    </lineage>
</organism>
<gene>
    <name evidence="4" type="ORF">I4641_23515</name>
</gene>
<feature type="compositionally biased region" description="Polar residues" evidence="2">
    <location>
        <begin position="339"/>
        <end position="350"/>
    </location>
</feature>
<accession>A0A964FHE0</accession>
<dbReference type="SMART" id="SM00493">
    <property type="entry name" value="TOPRIM"/>
    <property type="match status" value="1"/>
</dbReference>
<name>A0A964FHE0_9CYAN</name>
<dbReference type="CDD" id="cd00188">
    <property type="entry name" value="TOPRIM"/>
    <property type="match status" value="1"/>
</dbReference>
<feature type="domain" description="Toprim" evidence="3">
    <location>
        <begin position="672"/>
        <end position="760"/>
    </location>
</feature>
<feature type="coiled-coil region" evidence="1">
    <location>
        <begin position="428"/>
        <end position="455"/>
    </location>
</feature>
<reference evidence="4" key="1">
    <citation type="journal article" date="2021" name="Antonie Van Leeuwenhoek">
        <title>Draft genome and description of Waterburya agarophytonicola gen. nov. sp. nov. (Pleurocapsales, Cyanobacteria): a seaweed symbiont.</title>
        <authorList>
            <person name="Bonthond G."/>
            <person name="Shalygin S."/>
            <person name="Bayer T."/>
            <person name="Weinberger F."/>
        </authorList>
    </citation>
    <scope>NUCLEOTIDE SEQUENCE</scope>
    <source>
        <strain evidence="4">KI4</strain>
    </source>
</reference>
<dbReference type="Proteomes" id="UP000729733">
    <property type="component" value="Unassembled WGS sequence"/>
</dbReference>